<dbReference type="RefSeq" id="WP_187785362.1">
    <property type="nucleotide sequence ID" value="NZ_JACTVA010000028.1"/>
</dbReference>
<reference evidence="2 3" key="1">
    <citation type="journal article" date="2013" name="Int. J. Syst. Evol. Microbiol.">
        <title>Roseomonas aerophila sp. nov., isolated from air.</title>
        <authorList>
            <person name="Kim S.J."/>
            <person name="Weon H.Y."/>
            <person name="Ahn J.H."/>
            <person name="Hong S.B."/>
            <person name="Seok S.J."/>
            <person name="Whang K.S."/>
            <person name="Kwon S.W."/>
        </authorList>
    </citation>
    <scope>NUCLEOTIDE SEQUENCE [LARGE SCALE GENOMIC DNA]</scope>
    <source>
        <strain evidence="2 3">NBRC 108923</strain>
    </source>
</reference>
<evidence type="ECO:0000313" key="2">
    <source>
        <dbReference type="EMBL" id="MBC9208200.1"/>
    </source>
</evidence>
<keyword evidence="3" id="KW-1185">Reference proteome</keyword>
<feature type="compositionally biased region" description="Low complexity" evidence="1">
    <location>
        <begin position="146"/>
        <end position="160"/>
    </location>
</feature>
<organism evidence="2 3">
    <name type="scientific">Teichococcus aerophilus</name>
    <dbReference type="NCBI Taxonomy" id="1224513"/>
    <lineage>
        <taxon>Bacteria</taxon>
        <taxon>Pseudomonadati</taxon>
        <taxon>Pseudomonadota</taxon>
        <taxon>Alphaproteobacteria</taxon>
        <taxon>Acetobacterales</taxon>
        <taxon>Roseomonadaceae</taxon>
        <taxon>Roseomonas</taxon>
    </lineage>
</organism>
<name>A0ABR7RNL2_9PROT</name>
<feature type="compositionally biased region" description="Low complexity" evidence="1">
    <location>
        <begin position="8"/>
        <end position="17"/>
    </location>
</feature>
<evidence type="ECO:0000256" key="1">
    <source>
        <dbReference type="SAM" id="MobiDB-lite"/>
    </source>
</evidence>
<proteinExistence type="predicted"/>
<feature type="compositionally biased region" description="Acidic residues" evidence="1">
    <location>
        <begin position="58"/>
        <end position="68"/>
    </location>
</feature>
<dbReference type="EMBL" id="JACTVA010000028">
    <property type="protein sequence ID" value="MBC9208200.1"/>
    <property type="molecule type" value="Genomic_DNA"/>
</dbReference>
<feature type="region of interest" description="Disordered" evidence="1">
    <location>
        <begin position="122"/>
        <end position="186"/>
    </location>
</feature>
<gene>
    <name evidence="2" type="ORF">IBL26_15255</name>
</gene>
<accession>A0ABR7RNL2</accession>
<sequence length="186" mass="20312">MHFKPRLGLRLSSLLGSPHARTDDDDDERARRRSRKADDEETDEERDRRRTRARRADDDEEEDDDEDDAVAKAARSRERARCAAILGAEAAEGREPAACHLAFNTSMSARRAVALLGGLGNSRAFSGGASGTRGIQRSWDKALENASASPALGSGSGQPPKASPSIQSAWDRAFRRTAVTRKDPIR</sequence>
<dbReference type="Proteomes" id="UP000626026">
    <property type="component" value="Unassembled WGS sequence"/>
</dbReference>
<comment type="caution">
    <text evidence="2">The sequence shown here is derived from an EMBL/GenBank/DDBJ whole genome shotgun (WGS) entry which is preliminary data.</text>
</comment>
<evidence type="ECO:0000313" key="3">
    <source>
        <dbReference type="Proteomes" id="UP000626026"/>
    </source>
</evidence>
<protein>
    <submittedName>
        <fullName evidence="2">Uncharacterized protein</fullName>
    </submittedName>
</protein>
<feature type="region of interest" description="Disordered" evidence="1">
    <location>
        <begin position="1"/>
        <end position="76"/>
    </location>
</feature>